<keyword evidence="7" id="KW-1208">Phospholipid metabolism</keyword>
<evidence type="ECO:0000256" key="7">
    <source>
        <dbReference type="ARBA" id="ARBA00023264"/>
    </source>
</evidence>
<evidence type="ECO:0000313" key="10">
    <source>
        <dbReference type="EMBL" id="KAK8740916.1"/>
    </source>
</evidence>
<reference evidence="9 11" key="1">
    <citation type="journal article" date="2024" name="BMC Genomics">
        <title>Genome assembly of redclaw crayfish (Cherax quadricarinatus) provides insights into its immune adaptation and hypoxia tolerance.</title>
        <authorList>
            <person name="Liu Z."/>
            <person name="Zheng J."/>
            <person name="Li H."/>
            <person name="Fang K."/>
            <person name="Wang S."/>
            <person name="He J."/>
            <person name="Zhou D."/>
            <person name="Weng S."/>
            <person name="Chi M."/>
            <person name="Gu Z."/>
            <person name="He J."/>
            <person name="Li F."/>
            <person name="Wang M."/>
        </authorList>
    </citation>
    <scope>NUCLEOTIDE SEQUENCE [LARGE SCALE GENOMIC DNA]</scope>
    <source>
        <strain evidence="9">ZL_2023a</strain>
    </source>
</reference>
<dbReference type="AlphaFoldDB" id="A0AAW0VPG8"/>
<keyword evidence="4 8" id="KW-1133">Transmembrane helix</keyword>
<sequence>MASSEPRRRLDDNQPCVTSKRIGGENKPDYRVLLYIPNIIGYIRLLFLLVAFCILPTSPASFVVFYSISIMLDGVDGYAARKLHQCSLFGSWMMYLVSAIEWTAFVCNHTLGTKWQDSLAGHGEKGIMSSIVSCTLAKNFRNPWGVWVIAGLHGLPVWIIGYQYNLFGSHLWFLPKFVQPLGLVILGMGRLLCFLIEIWSIWIHISVLLVNTSMS</sequence>
<accession>A0AAW0VPG8</accession>
<protein>
    <recommendedName>
        <fullName evidence="12">CDP-diacylglycerol--inositol 3-phosphatidyltransferase</fullName>
    </recommendedName>
</protein>
<dbReference type="PANTHER" id="PTHR15362:SF13">
    <property type="entry name" value="SI:CH1073-145M9.1"/>
    <property type="match status" value="1"/>
</dbReference>
<name>A0AAW0VPG8_CHEQU</name>
<reference evidence="9" key="2">
    <citation type="submission" date="2024-01" db="EMBL/GenBank/DDBJ databases">
        <authorList>
            <person name="He J."/>
            <person name="Wang M."/>
            <person name="Zheng J."/>
            <person name="Liu Z."/>
        </authorList>
    </citation>
    <scope>NUCLEOTIDE SEQUENCE</scope>
    <source>
        <strain evidence="9">ZL_2023a</strain>
        <tissue evidence="9">Muscle</tissue>
    </source>
</reference>
<evidence type="ECO:0000256" key="3">
    <source>
        <dbReference type="ARBA" id="ARBA00022692"/>
    </source>
</evidence>
<dbReference type="GO" id="GO:0008654">
    <property type="term" value="P:phospholipid biosynthetic process"/>
    <property type="evidence" value="ECO:0007669"/>
    <property type="project" value="InterPro"/>
</dbReference>
<dbReference type="Pfam" id="PF01066">
    <property type="entry name" value="CDP-OH_P_transf"/>
    <property type="match status" value="1"/>
</dbReference>
<proteinExistence type="predicted"/>
<gene>
    <name evidence="10" type="ORF">OTU49_002772</name>
    <name evidence="9" type="ORF">OTU49_014325</name>
</gene>
<evidence type="ECO:0000256" key="6">
    <source>
        <dbReference type="ARBA" id="ARBA00023136"/>
    </source>
</evidence>
<comment type="subcellular location">
    <subcellularLocation>
        <location evidence="1">Membrane</location>
        <topology evidence="1">Multi-pass membrane protein</topology>
    </subcellularLocation>
</comment>
<dbReference type="GO" id="GO:0016780">
    <property type="term" value="F:phosphotransferase activity, for other substituted phosphate groups"/>
    <property type="evidence" value="ECO:0007669"/>
    <property type="project" value="InterPro"/>
</dbReference>
<evidence type="ECO:0000256" key="4">
    <source>
        <dbReference type="ARBA" id="ARBA00022989"/>
    </source>
</evidence>
<evidence type="ECO:0000256" key="2">
    <source>
        <dbReference type="ARBA" id="ARBA00022679"/>
    </source>
</evidence>
<dbReference type="EMBL" id="JARKIK010000032">
    <property type="protein sequence ID" value="KAK8740916.1"/>
    <property type="molecule type" value="Genomic_DNA"/>
</dbReference>
<evidence type="ECO:0008006" key="12">
    <source>
        <dbReference type="Google" id="ProtNLM"/>
    </source>
</evidence>
<feature type="transmembrane region" description="Helical" evidence="8">
    <location>
        <begin position="92"/>
        <end position="111"/>
    </location>
</feature>
<evidence type="ECO:0000313" key="11">
    <source>
        <dbReference type="Proteomes" id="UP001445076"/>
    </source>
</evidence>
<feature type="transmembrane region" description="Helical" evidence="8">
    <location>
        <begin position="184"/>
        <end position="210"/>
    </location>
</feature>
<comment type="caution">
    <text evidence="9">The sequence shown here is derived from an EMBL/GenBank/DDBJ whole genome shotgun (WGS) entry which is preliminary data.</text>
</comment>
<feature type="transmembrane region" description="Helical" evidence="8">
    <location>
        <begin position="45"/>
        <end position="72"/>
    </location>
</feature>
<keyword evidence="6 8" id="KW-0472">Membrane</keyword>
<evidence type="ECO:0000313" key="9">
    <source>
        <dbReference type="EMBL" id="KAK8718974.1"/>
    </source>
</evidence>
<keyword evidence="3 8" id="KW-0812">Transmembrane</keyword>
<dbReference type="PANTHER" id="PTHR15362">
    <property type="entry name" value="PHOSPHATIDYLINOSITOL SYNTHASE"/>
    <property type="match status" value="1"/>
</dbReference>
<dbReference type="InterPro" id="IPR000462">
    <property type="entry name" value="CDP-OH_P_trans"/>
</dbReference>
<dbReference type="InterPro" id="IPR043130">
    <property type="entry name" value="CDP-OH_PTrfase_TM_dom"/>
</dbReference>
<keyword evidence="2" id="KW-0808">Transferase</keyword>
<dbReference type="Gene3D" id="1.20.120.1760">
    <property type="match status" value="1"/>
</dbReference>
<feature type="transmembrane region" description="Helical" evidence="8">
    <location>
        <begin position="144"/>
        <end position="164"/>
    </location>
</feature>
<keyword evidence="11" id="KW-1185">Reference proteome</keyword>
<dbReference type="Proteomes" id="UP001445076">
    <property type="component" value="Unassembled WGS sequence"/>
</dbReference>
<evidence type="ECO:0000256" key="1">
    <source>
        <dbReference type="ARBA" id="ARBA00004141"/>
    </source>
</evidence>
<dbReference type="EMBL" id="JARKIK010003410">
    <property type="protein sequence ID" value="KAK8718974.1"/>
    <property type="molecule type" value="Genomic_DNA"/>
</dbReference>
<dbReference type="GO" id="GO:0016020">
    <property type="term" value="C:membrane"/>
    <property type="evidence" value="ECO:0007669"/>
    <property type="project" value="UniProtKB-SubCell"/>
</dbReference>
<keyword evidence="5" id="KW-0443">Lipid metabolism</keyword>
<evidence type="ECO:0000256" key="5">
    <source>
        <dbReference type="ARBA" id="ARBA00023098"/>
    </source>
</evidence>
<evidence type="ECO:0000256" key="8">
    <source>
        <dbReference type="SAM" id="Phobius"/>
    </source>
</evidence>
<organism evidence="9 11">
    <name type="scientific">Cherax quadricarinatus</name>
    <name type="common">Australian red claw crayfish</name>
    <dbReference type="NCBI Taxonomy" id="27406"/>
    <lineage>
        <taxon>Eukaryota</taxon>
        <taxon>Metazoa</taxon>
        <taxon>Ecdysozoa</taxon>
        <taxon>Arthropoda</taxon>
        <taxon>Crustacea</taxon>
        <taxon>Multicrustacea</taxon>
        <taxon>Malacostraca</taxon>
        <taxon>Eumalacostraca</taxon>
        <taxon>Eucarida</taxon>
        <taxon>Decapoda</taxon>
        <taxon>Pleocyemata</taxon>
        <taxon>Astacidea</taxon>
        <taxon>Parastacoidea</taxon>
        <taxon>Parastacidae</taxon>
        <taxon>Cherax</taxon>
    </lineage>
</organism>